<gene>
    <name evidence="1" type="ORF">GSCOC_T00028805001</name>
</gene>
<dbReference type="InParanoid" id="A0A068UP80"/>
<dbReference type="Proteomes" id="UP000295252">
    <property type="component" value="Chromosome IV"/>
</dbReference>
<evidence type="ECO:0000313" key="1">
    <source>
        <dbReference type="EMBL" id="CDP09438.1"/>
    </source>
</evidence>
<dbReference type="EMBL" id="HG739122">
    <property type="protein sequence ID" value="CDP09438.1"/>
    <property type="molecule type" value="Genomic_DNA"/>
</dbReference>
<organism evidence="1 2">
    <name type="scientific">Coffea canephora</name>
    <name type="common">Robusta coffee</name>
    <dbReference type="NCBI Taxonomy" id="49390"/>
    <lineage>
        <taxon>Eukaryota</taxon>
        <taxon>Viridiplantae</taxon>
        <taxon>Streptophyta</taxon>
        <taxon>Embryophyta</taxon>
        <taxon>Tracheophyta</taxon>
        <taxon>Spermatophyta</taxon>
        <taxon>Magnoliopsida</taxon>
        <taxon>eudicotyledons</taxon>
        <taxon>Gunneridae</taxon>
        <taxon>Pentapetalae</taxon>
        <taxon>asterids</taxon>
        <taxon>lamiids</taxon>
        <taxon>Gentianales</taxon>
        <taxon>Rubiaceae</taxon>
        <taxon>Ixoroideae</taxon>
        <taxon>Gardenieae complex</taxon>
        <taxon>Bertiereae - Coffeeae clade</taxon>
        <taxon>Coffeeae</taxon>
        <taxon>Coffea</taxon>
    </lineage>
</organism>
<protein>
    <submittedName>
        <fullName evidence="1">Uncharacterized protein</fullName>
    </submittedName>
</protein>
<name>A0A068UP80_COFCA</name>
<sequence length="66" mass="7779">MWCYPRYPYLQKCQLRQLKLRSLEESTLSKNKERESLWNGTSGSHSPFFFGSKHLVPILGQHIVVQ</sequence>
<dbReference type="AlphaFoldDB" id="A0A068UP80"/>
<dbReference type="Gramene" id="CDP09438">
    <property type="protein sequence ID" value="CDP09438"/>
    <property type="gene ID" value="GSCOC_T00028805001"/>
</dbReference>
<reference evidence="2" key="1">
    <citation type="journal article" date="2014" name="Science">
        <title>The coffee genome provides insight into the convergent evolution of caffeine biosynthesis.</title>
        <authorList>
            <person name="Denoeud F."/>
            <person name="Carretero-Paulet L."/>
            <person name="Dereeper A."/>
            <person name="Droc G."/>
            <person name="Guyot R."/>
            <person name="Pietrella M."/>
            <person name="Zheng C."/>
            <person name="Alberti A."/>
            <person name="Anthony F."/>
            <person name="Aprea G."/>
            <person name="Aury J.M."/>
            <person name="Bento P."/>
            <person name="Bernard M."/>
            <person name="Bocs S."/>
            <person name="Campa C."/>
            <person name="Cenci A."/>
            <person name="Combes M.C."/>
            <person name="Crouzillat D."/>
            <person name="Da Silva C."/>
            <person name="Daddiego L."/>
            <person name="De Bellis F."/>
            <person name="Dussert S."/>
            <person name="Garsmeur O."/>
            <person name="Gayraud T."/>
            <person name="Guignon V."/>
            <person name="Jahn K."/>
            <person name="Jamilloux V."/>
            <person name="Joet T."/>
            <person name="Labadie K."/>
            <person name="Lan T."/>
            <person name="Leclercq J."/>
            <person name="Lepelley M."/>
            <person name="Leroy T."/>
            <person name="Li L.T."/>
            <person name="Librado P."/>
            <person name="Lopez L."/>
            <person name="Munoz A."/>
            <person name="Noel B."/>
            <person name="Pallavicini A."/>
            <person name="Perrotta G."/>
            <person name="Poncet V."/>
            <person name="Pot D."/>
            <person name="Priyono X."/>
            <person name="Rigoreau M."/>
            <person name="Rouard M."/>
            <person name="Rozas J."/>
            <person name="Tranchant-Dubreuil C."/>
            <person name="VanBuren R."/>
            <person name="Zhang Q."/>
            <person name="Andrade A.C."/>
            <person name="Argout X."/>
            <person name="Bertrand B."/>
            <person name="de Kochko A."/>
            <person name="Graziosi G."/>
            <person name="Henry R.J."/>
            <person name="Jayarama X."/>
            <person name="Ming R."/>
            <person name="Nagai C."/>
            <person name="Rounsley S."/>
            <person name="Sankoff D."/>
            <person name="Giuliano G."/>
            <person name="Albert V.A."/>
            <person name="Wincker P."/>
            <person name="Lashermes P."/>
        </authorList>
    </citation>
    <scope>NUCLEOTIDE SEQUENCE [LARGE SCALE GENOMIC DNA]</scope>
    <source>
        <strain evidence="2">cv. DH200-94</strain>
    </source>
</reference>
<accession>A0A068UP80</accession>
<proteinExistence type="predicted"/>
<keyword evidence="2" id="KW-1185">Reference proteome</keyword>
<evidence type="ECO:0000313" key="2">
    <source>
        <dbReference type="Proteomes" id="UP000295252"/>
    </source>
</evidence>